<feature type="transmembrane region" description="Helical" evidence="6">
    <location>
        <begin position="284"/>
        <end position="307"/>
    </location>
</feature>
<dbReference type="InterPro" id="IPR020846">
    <property type="entry name" value="MFS_dom"/>
</dbReference>
<comment type="caution">
    <text evidence="8">The sequence shown here is derived from an EMBL/GenBank/DDBJ whole genome shotgun (WGS) entry which is preliminary data.</text>
</comment>
<feature type="transmembrane region" description="Helical" evidence="6">
    <location>
        <begin position="351"/>
        <end position="372"/>
    </location>
</feature>
<dbReference type="EMBL" id="JBHTAT010000001">
    <property type="protein sequence ID" value="MFC7255275.1"/>
    <property type="molecule type" value="Genomic_DNA"/>
</dbReference>
<dbReference type="GeneID" id="96953627"/>
<feature type="transmembrane region" description="Helical" evidence="6">
    <location>
        <begin position="226"/>
        <end position="250"/>
    </location>
</feature>
<proteinExistence type="predicted"/>
<evidence type="ECO:0000256" key="4">
    <source>
        <dbReference type="ARBA" id="ARBA00022989"/>
    </source>
</evidence>
<feature type="domain" description="Major facilitator superfamily (MFS) profile" evidence="7">
    <location>
        <begin position="17"/>
        <end position="402"/>
    </location>
</feature>
<dbReference type="GO" id="GO:0005886">
    <property type="term" value="C:plasma membrane"/>
    <property type="evidence" value="ECO:0007669"/>
    <property type="project" value="UniProtKB-SubCell"/>
</dbReference>
<dbReference type="Gene3D" id="1.20.1250.20">
    <property type="entry name" value="MFS general substrate transporter like domains"/>
    <property type="match status" value="1"/>
</dbReference>
<evidence type="ECO:0000259" key="7">
    <source>
        <dbReference type="PROSITE" id="PS50850"/>
    </source>
</evidence>
<keyword evidence="2" id="KW-1003">Cell membrane</keyword>
<feature type="transmembrane region" description="Helical" evidence="6">
    <location>
        <begin position="256"/>
        <end position="277"/>
    </location>
</feature>
<evidence type="ECO:0000313" key="8">
    <source>
        <dbReference type="EMBL" id="MFC7255275.1"/>
    </source>
</evidence>
<dbReference type="RefSeq" id="WP_379703496.1">
    <property type="nucleotide sequence ID" value="NZ_JBHTAT010000001.1"/>
</dbReference>
<sequence>MGDDDGGSGGVPWRSGRLYLLLATAAVAPLDVNIVGPALPAVAEAFDVSSARSGLVITAFAAPGAFLAPVVGMYADRFGRRRVVVPCLLIFGVAGVAVTVVTEFWTVLALRAVQGSVGGSILASLAMALVGDYYDGTQRNAVMGVVSASVSVSAAVGPVLGGMLAARAWDAPFYLYGVSVVVAALVYGFLDPPPASANGKERATGTGVGYLRAAVASLPTREALTVYGATLLSFVLFFGGVLTAVPFLLAGTYGLASGRVGALVTGAMSLAAVVAVFNGRFARYLSNLGMVTAGFVAYAVGLVGVWASSSALGILLALCVFGVGHGLVLPSVASALSALAGPEFRGGVMSLRTSVVLGAQAIGPPLFTLPAARVGYELPLGVAGVAAGVVAVALFVAVGGRAGVVGSPAGE</sequence>
<feature type="transmembrane region" description="Helical" evidence="6">
    <location>
        <begin position="313"/>
        <end position="339"/>
    </location>
</feature>
<dbReference type="PROSITE" id="PS50850">
    <property type="entry name" value="MFS"/>
    <property type="match status" value="1"/>
</dbReference>
<name>A0ABD5ZY52_9EURY</name>
<reference evidence="8 9" key="1">
    <citation type="journal article" date="2019" name="Int. J. Syst. Evol. Microbiol.">
        <title>The Global Catalogue of Microorganisms (GCM) 10K type strain sequencing project: providing services to taxonomists for standard genome sequencing and annotation.</title>
        <authorList>
            <consortium name="The Broad Institute Genomics Platform"/>
            <consortium name="The Broad Institute Genome Sequencing Center for Infectious Disease"/>
            <person name="Wu L."/>
            <person name="Ma J."/>
        </authorList>
    </citation>
    <scope>NUCLEOTIDE SEQUENCE [LARGE SCALE GENOMIC DNA]</scope>
    <source>
        <strain evidence="8 9">GX21</strain>
    </source>
</reference>
<dbReference type="Pfam" id="PF07690">
    <property type="entry name" value="MFS_1"/>
    <property type="match status" value="1"/>
</dbReference>
<dbReference type="PANTHER" id="PTHR43124:SF3">
    <property type="entry name" value="CHLORAMPHENICOL EFFLUX PUMP RV0191"/>
    <property type="match status" value="1"/>
</dbReference>
<feature type="transmembrane region" description="Helical" evidence="6">
    <location>
        <begin position="51"/>
        <end position="71"/>
    </location>
</feature>
<keyword evidence="4 6" id="KW-1133">Transmembrane helix</keyword>
<dbReference type="PANTHER" id="PTHR43124">
    <property type="entry name" value="PURINE EFFLUX PUMP PBUE"/>
    <property type="match status" value="1"/>
</dbReference>
<feature type="transmembrane region" description="Helical" evidence="6">
    <location>
        <begin position="108"/>
        <end position="130"/>
    </location>
</feature>
<evidence type="ECO:0000256" key="1">
    <source>
        <dbReference type="ARBA" id="ARBA00004651"/>
    </source>
</evidence>
<evidence type="ECO:0000256" key="6">
    <source>
        <dbReference type="SAM" id="Phobius"/>
    </source>
</evidence>
<feature type="transmembrane region" description="Helical" evidence="6">
    <location>
        <begin position="83"/>
        <end position="102"/>
    </location>
</feature>
<keyword evidence="3 6" id="KW-0812">Transmembrane</keyword>
<evidence type="ECO:0000313" key="9">
    <source>
        <dbReference type="Proteomes" id="UP001596434"/>
    </source>
</evidence>
<feature type="transmembrane region" description="Helical" evidence="6">
    <location>
        <begin position="18"/>
        <end position="39"/>
    </location>
</feature>
<evidence type="ECO:0000256" key="2">
    <source>
        <dbReference type="ARBA" id="ARBA00022475"/>
    </source>
</evidence>
<dbReference type="Proteomes" id="UP001596434">
    <property type="component" value="Unassembled WGS sequence"/>
</dbReference>
<comment type="subcellular location">
    <subcellularLocation>
        <location evidence="1">Cell membrane</location>
        <topology evidence="1">Multi-pass membrane protein</topology>
    </subcellularLocation>
</comment>
<evidence type="ECO:0000256" key="5">
    <source>
        <dbReference type="ARBA" id="ARBA00023136"/>
    </source>
</evidence>
<keyword evidence="5 6" id="KW-0472">Membrane</keyword>
<dbReference type="InterPro" id="IPR036259">
    <property type="entry name" value="MFS_trans_sf"/>
</dbReference>
<organism evidence="8 9">
    <name type="scientific">Haloplanus litoreus</name>
    <dbReference type="NCBI Taxonomy" id="767515"/>
    <lineage>
        <taxon>Archaea</taxon>
        <taxon>Methanobacteriati</taxon>
        <taxon>Methanobacteriota</taxon>
        <taxon>Stenosarchaea group</taxon>
        <taxon>Halobacteria</taxon>
        <taxon>Halobacteriales</taxon>
        <taxon>Haloferacaceae</taxon>
        <taxon>Haloplanus</taxon>
    </lineage>
</organism>
<dbReference type="InterPro" id="IPR011701">
    <property type="entry name" value="MFS"/>
</dbReference>
<dbReference type="InterPro" id="IPR050189">
    <property type="entry name" value="MFS_Efflux_Transporters"/>
</dbReference>
<dbReference type="SUPFAM" id="SSF103473">
    <property type="entry name" value="MFS general substrate transporter"/>
    <property type="match status" value="1"/>
</dbReference>
<accession>A0ABD5ZY52</accession>
<evidence type="ECO:0000256" key="3">
    <source>
        <dbReference type="ARBA" id="ARBA00022692"/>
    </source>
</evidence>
<dbReference type="AlphaFoldDB" id="A0ABD5ZY52"/>
<feature type="transmembrane region" description="Helical" evidence="6">
    <location>
        <begin position="142"/>
        <end position="165"/>
    </location>
</feature>
<keyword evidence="9" id="KW-1185">Reference proteome</keyword>
<feature type="transmembrane region" description="Helical" evidence="6">
    <location>
        <begin position="171"/>
        <end position="190"/>
    </location>
</feature>
<feature type="transmembrane region" description="Helical" evidence="6">
    <location>
        <begin position="378"/>
        <end position="398"/>
    </location>
</feature>
<protein>
    <submittedName>
        <fullName evidence="8">MFS transporter</fullName>
    </submittedName>
</protein>
<gene>
    <name evidence="8" type="ORF">ACFQKE_08215</name>
</gene>